<dbReference type="AlphaFoldDB" id="A0A8H5MGT4"/>
<sequence length="767" mass="83374">MESMPSQEELLPESPFAHVFPSNYAATTSAERAQILALIEKPVARLKELNSEISRLKKVIENLAKERTTVHRYIRSHKALLSSMRRLPAEVLTEIFLHCLPADRNPVRSTREAPLLLTGVCRRWREVALHSPSLWNSIHIFIPEVSNLPKEERKRIFEMRAFGWETWLKRSGALPVSISLHVNFDDNPMSLVVPGHPLGGGGGGGGGGALGLIGGPGNTTADLEYHADFAKVLVAFCRRLKNLTLHVPTVMLQSLAAALNTEDVPVLERIKLTYRAPLEILNFMPPPTPASDRFSLSQLKLLRASSLRSVSITAHTESPYSMQLQWSNLTEVDLQSRFYRGSLKLTECIGILDKACKLQRCALTVGISSPLDFASSSSEGGTTLSLQPPDPNDIWLRRLLLDISAGKIIHLPDLVSLSINYILIPTQLAPPPLPQQLMNLFHPAEPLAAPRAEDLNYLFDHILAPRLKSLKCSVGTSSIYGSLHAGSIRLAKVPFWGFLERRAAAAVEEMMGADGNSGSGCSSFGLEKLDVCMPVTDEGLKEALSIMPGLRNLTVQEWPIGIRRAEEGAGQAAGVGNATPAEEGGGEGRAHVPLTISKNLMSALTWEKAGVESSSSSGETLTRGDEVQIMDSDLDAAISLPLCPKLETAKFTNCVSASGGSHNWNRNGSALEAAFIRFAESRAPLKSAAPSLAVTRLKSLSVTFTHFSSSFSSSRSSSADDGESDDLISYSTLRKRFSTLQNDRGLKLSWVYPGKQKVNDSPWAGLS</sequence>
<protein>
    <recommendedName>
        <fullName evidence="1">F-box domain-containing protein</fullName>
    </recommendedName>
</protein>
<accession>A0A8H5MGT4</accession>
<dbReference type="InterPro" id="IPR001810">
    <property type="entry name" value="F-box_dom"/>
</dbReference>
<keyword evidence="3" id="KW-1185">Reference proteome</keyword>
<organism evidence="2 3">
    <name type="scientific">Collybiopsis confluens</name>
    <dbReference type="NCBI Taxonomy" id="2823264"/>
    <lineage>
        <taxon>Eukaryota</taxon>
        <taxon>Fungi</taxon>
        <taxon>Dikarya</taxon>
        <taxon>Basidiomycota</taxon>
        <taxon>Agaricomycotina</taxon>
        <taxon>Agaricomycetes</taxon>
        <taxon>Agaricomycetidae</taxon>
        <taxon>Agaricales</taxon>
        <taxon>Marasmiineae</taxon>
        <taxon>Omphalotaceae</taxon>
        <taxon>Collybiopsis</taxon>
    </lineage>
</organism>
<feature type="domain" description="F-box" evidence="1">
    <location>
        <begin position="85"/>
        <end position="140"/>
    </location>
</feature>
<dbReference type="EMBL" id="JAACJN010000002">
    <property type="protein sequence ID" value="KAF5393488.1"/>
    <property type="molecule type" value="Genomic_DNA"/>
</dbReference>
<comment type="caution">
    <text evidence="2">The sequence shown here is derived from an EMBL/GenBank/DDBJ whole genome shotgun (WGS) entry which is preliminary data.</text>
</comment>
<reference evidence="2 3" key="1">
    <citation type="journal article" date="2020" name="ISME J.">
        <title>Uncovering the hidden diversity of litter-decomposition mechanisms in mushroom-forming fungi.</title>
        <authorList>
            <person name="Floudas D."/>
            <person name="Bentzer J."/>
            <person name="Ahren D."/>
            <person name="Johansson T."/>
            <person name="Persson P."/>
            <person name="Tunlid A."/>
        </authorList>
    </citation>
    <scope>NUCLEOTIDE SEQUENCE [LARGE SCALE GENOMIC DNA]</scope>
    <source>
        <strain evidence="2 3">CBS 406.79</strain>
    </source>
</reference>
<evidence type="ECO:0000313" key="2">
    <source>
        <dbReference type="EMBL" id="KAF5393488.1"/>
    </source>
</evidence>
<name>A0A8H5MGT4_9AGAR</name>
<evidence type="ECO:0000313" key="3">
    <source>
        <dbReference type="Proteomes" id="UP000518752"/>
    </source>
</evidence>
<proteinExistence type="predicted"/>
<gene>
    <name evidence="2" type="ORF">D9757_000469</name>
</gene>
<dbReference type="OrthoDB" id="3365698at2759"/>
<dbReference type="Proteomes" id="UP000518752">
    <property type="component" value="Unassembled WGS sequence"/>
</dbReference>
<dbReference type="Pfam" id="PF12937">
    <property type="entry name" value="F-box-like"/>
    <property type="match status" value="1"/>
</dbReference>
<evidence type="ECO:0000259" key="1">
    <source>
        <dbReference type="Pfam" id="PF12937"/>
    </source>
</evidence>
<dbReference type="Gene3D" id="1.20.1280.50">
    <property type="match status" value="1"/>
</dbReference>